<dbReference type="EC" id="3.5.1.88" evidence="2"/>
<dbReference type="Proteomes" id="UP000176547">
    <property type="component" value="Unassembled WGS sequence"/>
</dbReference>
<comment type="catalytic activity">
    <reaction evidence="2">
        <text>N-terminal N-formyl-L-methionyl-[peptide] + H2O = N-terminal L-methionyl-[peptide] + formate</text>
        <dbReference type="Rhea" id="RHEA:24420"/>
        <dbReference type="Rhea" id="RHEA-COMP:10639"/>
        <dbReference type="Rhea" id="RHEA-COMP:10640"/>
        <dbReference type="ChEBI" id="CHEBI:15377"/>
        <dbReference type="ChEBI" id="CHEBI:15740"/>
        <dbReference type="ChEBI" id="CHEBI:49298"/>
        <dbReference type="ChEBI" id="CHEBI:64731"/>
        <dbReference type="EC" id="3.5.1.88"/>
    </reaction>
</comment>
<dbReference type="SUPFAM" id="SSF56420">
    <property type="entry name" value="Peptide deformylase"/>
    <property type="match status" value="1"/>
</dbReference>
<dbReference type="PRINTS" id="PR01576">
    <property type="entry name" value="PDEFORMYLASE"/>
</dbReference>
<comment type="function">
    <text evidence="2">Removes the formyl group from the N-terminal Met of newly synthesized proteins. Requires at least a dipeptide for an efficient rate of reaction. N-terminal L-methionine is a prerequisite for activity but the enzyme has broad specificity at other positions.</text>
</comment>
<evidence type="ECO:0000256" key="1">
    <source>
        <dbReference type="ARBA" id="ARBA00010759"/>
    </source>
</evidence>
<comment type="similarity">
    <text evidence="1 2">Belongs to the polypeptide deformylase family.</text>
</comment>
<dbReference type="GO" id="GO:0006412">
    <property type="term" value="P:translation"/>
    <property type="evidence" value="ECO:0007669"/>
    <property type="project" value="UniProtKB-UniRule"/>
</dbReference>
<comment type="cofactor">
    <cofactor evidence="2">
        <name>Fe(2+)</name>
        <dbReference type="ChEBI" id="CHEBI:29033"/>
    </cofactor>
    <text evidence="2">Binds 1 Fe(2+) ion.</text>
</comment>
<feature type="active site" evidence="2">
    <location>
        <position position="139"/>
    </location>
</feature>
<keyword evidence="2" id="KW-0648">Protein biosynthesis</keyword>
<feature type="binding site" evidence="2">
    <location>
        <position position="138"/>
    </location>
    <ligand>
        <name>Fe cation</name>
        <dbReference type="ChEBI" id="CHEBI:24875"/>
    </ligand>
</feature>
<dbReference type="InterPro" id="IPR023635">
    <property type="entry name" value="Peptide_deformylase"/>
</dbReference>
<dbReference type="EMBL" id="MFEG01000076">
    <property type="protein sequence ID" value="OGE73916.1"/>
    <property type="molecule type" value="Genomic_DNA"/>
</dbReference>
<protein>
    <recommendedName>
        <fullName evidence="2">Peptide deformylase</fullName>
        <shortName evidence="2">PDF</shortName>
        <ecNumber evidence="2">3.5.1.88</ecNumber>
    </recommendedName>
    <alternativeName>
        <fullName evidence="2">Polypeptide deformylase</fullName>
    </alternativeName>
</protein>
<reference evidence="3 4" key="1">
    <citation type="journal article" date="2016" name="Nat. Commun.">
        <title>Thousands of microbial genomes shed light on interconnected biogeochemical processes in an aquifer system.</title>
        <authorList>
            <person name="Anantharaman K."/>
            <person name="Brown C.T."/>
            <person name="Hug L.A."/>
            <person name="Sharon I."/>
            <person name="Castelle C.J."/>
            <person name="Probst A.J."/>
            <person name="Thomas B.C."/>
            <person name="Singh A."/>
            <person name="Wilkins M.J."/>
            <person name="Karaoz U."/>
            <person name="Brodie E.L."/>
            <person name="Williams K.H."/>
            <person name="Hubbard S.S."/>
            <person name="Banfield J.F."/>
        </authorList>
    </citation>
    <scope>NUCLEOTIDE SEQUENCE [LARGE SCALE GENOMIC DNA]</scope>
</reference>
<dbReference type="NCBIfam" id="NF001159">
    <property type="entry name" value="PRK00150.1-3"/>
    <property type="match status" value="1"/>
</dbReference>
<gene>
    <name evidence="2" type="primary">def</name>
    <name evidence="3" type="ORF">A3K06_03715</name>
</gene>
<dbReference type="AlphaFoldDB" id="A0A1F5N8C9"/>
<dbReference type="InterPro" id="IPR036821">
    <property type="entry name" value="Peptide_deformylase_sf"/>
</dbReference>
<evidence type="ECO:0000313" key="4">
    <source>
        <dbReference type="Proteomes" id="UP000176547"/>
    </source>
</evidence>
<name>A0A1F5N8C9_9BACT</name>
<comment type="caution">
    <text evidence="3">The sequence shown here is derived from an EMBL/GenBank/DDBJ whole genome shotgun (WGS) entry which is preliminary data.</text>
</comment>
<dbReference type="PIRSF" id="PIRSF004749">
    <property type="entry name" value="Pep_def"/>
    <property type="match status" value="1"/>
</dbReference>
<dbReference type="NCBIfam" id="TIGR00079">
    <property type="entry name" value="pept_deformyl"/>
    <property type="match status" value="1"/>
</dbReference>
<dbReference type="CDD" id="cd00487">
    <property type="entry name" value="Pep_deformylase"/>
    <property type="match status" value="1"/>
</dbReference>
<dbReference type="Gene3D" id="3.90.45.10">
    <property type="entry name" value="Peptide deformylase"/>
    <property type="match status" value="1"/>
</dbReference>
<dbReference type="GO" id="GO:0046872">
    <property type="term" value="F:metal ion binding"/>
    <property type="evidence" value="ECO:0007669"/>
    <property type="project" value="UniProtKB-KW"/>
</dbReference>
<feature type="binding site" evidence="2">
    <location>
        <position position="142"/>
    </location>
    <ligand>
        <name>Fe cation</name>
        <dbReference type="ChEBI" id="CHEBI:24875"/>
    </ligand>
</feature>
<dbReference type="GO" id="GO:0042586">
    <property type="term" value="F:peptide deformylase activity"/>
    <property type="evidence" value="ECO:0007669"/>
    <property type="project" value="UniProtKB-UniRule"/>
</dbReference>
<dbReference type="PANTHER" id="PTHR10458">
    <property type="entry name" value="PEPTIDE DEFORMYLASE"/>
    <property type="match status" value="1"/>
</dbReference>
<sequence>MAKILRIHTLPADEPVLRAPNRAVTFPLSADVKKLIADMKETVKKAPGIGLAAPQVGANLKLAVVHLEEFGLKTFALLNPLIVSRSIKKSIMQEGCLSIPGFFGQVKRPSRVEVEAYSETGKPVLIKGEGLLAKVLQHEIDHVNGVLIADKAEKSKSK</sequence>
<dbReference type="PANTHER" id="PTHR10458:SF22">
    <property type="entry name" value="PEPTIDE DEFORMYLASE"/>
    <property type="match status" value="1"/>
</dbReference>
<accession>A0A1F5N8C9</accession>
<organism evidence="3 4">
    <name type="scientific">Candidatus Doudnabacteria bacterium RIFCSPHIGHO2_01_52_17</name>
    <dbReference type="NCBI Taxonomy" id="1817820"/>
    <lineage>
        <taxon>Bacteria</taxon>
        <taxon>Candidatus Doudnaibacteriota</taxon>
    </lineage>
</organism>
<dbReference type="HAMAP" id="MF_00163">
    <property type="entry name" value="Pep_deformylase"/>
    <property type="match status" value="1"/>
</dbReference>
<evidence type="ECO:0000256" key="2">
    <source>
        <dbReference type="HAMAP-Rule" id="MF_00163"/>
    </source>
</evidence>
<proteinExistence type="inferred from homology"/>
<keyword evidence="2" id="KW-0479">Metal-binding</keyword>
<keyword evidence="2" id="KW-0408">Iron</keyword>
<evidence type="ECO:0000313" key="3">
    <source>
        <dbReference type="EMBL" id="OGE73916.1"/>
    </source>
</evidence>
<keyword evidence="2" id="KW-0378">Hydrolase</keyword>
<feature type="binding site" evidence="2">
    <location>
        <position position="96"/>
    </location>
    <ligand>
        <name>Fe cation</name>
        <dbReference type="ChEBI" id="CHEBI:24875"/>
    </ligand>
</feature>
<dbReference type="Pfam" id="PF01327">
    <property type="entry name" value="Pep_deformylase"/>
    <property type="match status" value="1"/>
</dbReference>